<dbReference type="SUPFAM" id="SSF54928">
    <property type="entry name" value="RNA-binding domain, RBD"/>
    <property type="match status" value="1"/>
</dbReference>
<name>G7IA24_MEDTR</name>
<evidence type="ECO:0000313" key="2">
    <source>
        <dbReference type="EnsemblPlants" id="AES59935"/>
    </source>
</evidence>
<protein>
    <submittedName>
        <fullName evidence="1 2">Uncharacterized protein</fullName>
    </submittedName>
</protein>
<dbReference type="CDD" id="cd00590">
    <property type="entry name" value="RRM_SF"/>
    <property type="match status" value="1"/>
</dbReference>
<keyword evidence="3" id="KW-1185">Reference proteome</keyword>
<accession>A0A0C3ULE8</accession>
<reference evidence="1 3" key="1">
    <citation type="journal article" date="2011" name="Nature">
        <title>The Medicago genome provides insight into the evolution of rhizobial symbioses.</title>
        <authorList>
            <person name="Young N.D."/>
            <person name="Debelle F."/>
            <person name="Oldroyd G.E."/>
            <person name="Geurts R."/>
            <person name="Cannon S.B."/>
            <person name="Udvardi M.K."/>
            <person name="Benedito V.A."/>
            <person name="Mayer K.F."/>
            <person name="Gouzy J."/>
            <person name="Schoof H."/>
            <person name="Van de Peer Y."/>
            <person name="Proost S."/>
            <person name="Cook D.R."/>
            <person name="Meyers B.C."/>
            <person name="Spannagl M."/>
            <person name="Cheung F."/>
            <person name="De Mita S."/>
            <person name="Krishnakumar V."/>
            <person name="Gundlach H."/>
            <person name="Zhou S."/>
            <person name="Mudge J."/>
            <person name="Bharti A.K."/>
            <person name="Murray J.D."/>
            <person name="Naoumkina M.A."/>
            <person name="Rosen B."/>
            <person name="Silverstein K.A."/>
            <person name="Tang H."/>
            <person name="Rombauts S."/>
            <person name="Zhao P.X."/>
            <person name="Zhou P."/>
            <person name="Barbe V."/>
            <person name="Bardou P."/>
            <person name="Bechner M."/>
            <person name="Bellec A."/>
            <person name="Berger A."/>
            <person name="Berges H."/>
            <person name="Bidwell S."/>
            <person name="Bisseling T."/>
            <person name="Choisne N."/>
            <person name="Couloux A."/>
            <person name="Denny R."/>
            <person name="Deshpande S."/>
            <person name="Dai X."/>
            <person name="Doyle J.J."/>
            <person name="Dudez A.M."/>
            <person name="Farmer A.D."/>
            <person name="Fouteau S."/>
            <person name="Franken C."/>
            <person name="Gibelin C."/>
            <person name="Gish J."/>
            <person name="Goldstein S."/>
            <person name="Gonzalez A.J."/>
            <person name="Green P.J."/>
            <person name="Hallab A."/>
            <person name="Hartog M."/>
            <person name="Hua A."/>
            <person name="Humphray S.J."/>
            <person name="Jeong D.H."/>
            <person name="Jing Y."/>
            <person name="Jocker A."/>
            <person name="Kenton S.M."/>
            <person name="Kim D.J."/>
            <person name="Klee K."/>
            <person name="Lai H."/>
            <person name="Lang C."/>
            <person name="Lin S."/>
            <person name="Macmil S.L."/>
            <person name="Magdelenat G."/>
            <person name="Matthews L."/>
            <person name="McCorrison J."/>
            <person name="Monaghan E.L."/>
            <person name="Mun J.H."/>
            <person name="Najar F.Z."/>
            <person name="Nicholson C."/>
            <person name="Noirot C."/>
            <person name="O'Bleness M."/>
            <person name="Paule C.R."/>
            <person name="Poulain J."/>
            <person name="Prion F."/>
            <person name="Qin B."/>
            <person name="Qu C."/>
            <person name="Retzel E.F."/>
            <person name="Riddle C."/>
            <person name="Sallet E."/>
            <person name="Samain S."/>
            <person name="Samson N."/>
            <person name="Sanders I."/>
            <person name="Saurat O."/>
            <person name="Scarpelli C."/>
            <person name="Schiex T."/>
            <person name="Segurens B."/>
            <person name="Severin A.J."/>
            <person name="Sherrier D.J."/>
            <person name="Shi R."/>
            <person name="Sims S."/>
            <person name="Singer S.R."/>
            <person name="Sinharoy S."/>
            <person name="Sterck L."/>
            <person name="Viollet A."/>
            <person name="Wang B.B."/>
            <person name="Wang K."/>
            <person name="Wang M."/>
            <person name="Wang X."/>
            <person name="Warfsmann J."/>
            <person name="Weissenbach J."/>
            <person name="White D.D."/>
            <person name="White J.D."/>
            <person name="Wiley G.B."/>
            <person name="Wincker P."/>
            <person name="Xing Y."/>
            <person name="Yang L."/>
            <person name="Yao Z."/>
            <person name="Ying F."/>
            <person name="Zhai J."/>
            <person name="Zhou L."/>
            <person name="Zuber A."/>
            <person name="Denarie J."/>
            <person name="Dixon R.A."/>
            <person name="May G.D."/>
            <person name="Schwartz D.C."/>
            <person name="Rogers J."/>
            <person name="Quetier F."/>
            <person name="Town C.D."/>
            <person name="Roe B.A."/>
        </authorList>
    </citation>
    <scope>NUCLEOTIDE SEQUENCE [LARGE SCALE GENOMIC DNA]</scope>
    <source>
        <strain evidence="1">A17</strain>
        <strain evidence="2 3">cv. Jemalong A17</strain>
    </source>
</reference>
<dbReference type="AlphaFoldDB" id="G7IA24"/>
<dbReference type="GO" id="GO:0003676">
    <property type="term" value="F:nucleic acid binding"/>
    <property type="evidence" value="ECO:0007669"/>
    <property type="project" value="InterPro"/>
</dbReference>
<dbReference type="EMBL" id="CM001217">
    <property type="protein sequence ID" value="AES59935.2"/>
    <property type="molecule type" value="Genomic_DNA"/>
</dbReference>
<gene>
    <name evidence="1" type="ordered locus">MTR_1g035030</name>
</gene>
<dbReference type="EnsemblPlants" id="AES59935">
    <property type="protein sequence ID" value="AES59935"/>
    <property type="gene ID" value="MTR_1g035030"/>
</dbReference>
<dbReference type="PANTHER" id="PTHR36617">
    <property type="entry name" value="PROTEIN, PUTATIVE-RELATED"/>
    <property type="match status" value="1"/>
</dbReference>
<evidence type="ECO:0000313" key="1">
    <source>
        <dbReference type="EMBL" id="AES59935.2"/>
    </source>
</evidence>
<dbReference type="PaxDb" id="3880-AES59935"/>
<dbReference type="Proteomes" id="UP000002051">
    <property type="component" value="Unassembled WGS sequence"/>
</dbReference>
<accession>G7IA24</accession>
<proteinExistence type="predicted"/>
<reference evidence="1 3" key="2">
    <citation type="journal article" date="2014" name="BMC Genomics">
        <title>An improved genome release (version Mt4.0) for the model legume Medicago truncatula.</title>
        <authorList>
            <person name="Tang H."/>
            <person name="Krishnakumar V."/>
            <person name="Bidwell S."/>
            <person name="Rosen B."/>
            <person name="Chan A."/>
            <person name="Zhou S."/>
            <person name="Gentzbittel L."/>
            <person name="Childs K.L."/>
            <person name="Yandell M."/>
            <person name="Gundlach H."/>
            <person name="Mayer K.F."/>
            <person name="Schwartz D.C."/>
            <person name="Town C.D."/>
        </authorList>
    </citation>
    <scope>GENOME REANNOTATION</scope>
    <source>
        <strain evidence="2 3">cv. Jemalong A17</strain>
    </source>
</reference>
<dbReference type="HOGENOM" id="CLU_901285_0_0_1"/>
<sequence>MWLDSGIDIGTISGIEVQGIDVKSSLGLGTRSIIQIGMMQKRKAIMVFKSSQMTVGLPYIMCDQKGQRYATSCDMRMVMCWSISDHILASVRRIRLINMVHVTRFEVCGIMEDVYLARKHNVNGGAFGFVRYGKVKDVEKLPKALNNMWFGDWKVASFGMIGNNRREGRERVVERESLWYRVLAALNGVEDGRLCVGGLDSSAWWRNISTLRLEGWFLGNVSRFLGDGRNTLFWTDVWVGEVSLRVRFIRLYELSLLKGESVPSMKALGWGIEGDAWRWRCRLFAWEEESGGRAYPFTSKCFFTGSLGG</sequence>
<evidence type="ECO:0000313" key="3">
    <source>
        <dbReference type="Proteomes" id="UP000002051"/>
    </source>
</evidence>
<dbReference type="PANTHER" id="PTHR36617:SF5">
    <property type="entry name" value="OS05G0421675 PROTEIN"/>
    <property type="match status" value="1"/>
</dbReference>
<organism evidence="1 3">
    <name type="scientific">Medicago truncatula</name>
    <name type="common">Barrel medic</name>
    <name type="synonym">Medicago tribuloides</name>
    <dbReference type="NCBI Taxonomy" id="3880"/>
    <lineage>
        <taxon>Eukaryota</taxon>
        <taxon>Viridiplantae</taxon>
        <taxon>Streptophyta</taxon>
        <taxon>Embryophyta</taxon>
        <taxon>Tracheophyta</taxon>
        <taxon>Spermatophyta</taxon>
        <taxon>Magnoliopsida</taxon>
        <taxon>eudicotyledons</taxon>
        <taxon>Gunneridae</taxon>
        <taxon>Pentapetalae</taxon>
        <taxon>rosids</taxon>
        <taxon>fabids</taxon>
        <taxon>Fabales</taxon>
        <taxon>Fabaceae</taxon>
        <taxon>Papilionoideae</taxon>
        <taxon>50 kb inversion clade</taxon>
        <taxon>NPAAA clade</taxon>
        <taxon>Hologalegina</taxon>
        <taxon>IRL clade</taxon>
        <taxon>Trifolieae</taxon>
        <taxon>Medicago</taxon>
    </lineage>
</organism>
<reference evidence="2" key="3">
    <citation type="submission" date="2015-04" db="UniProtKB">
        <authorList>
            <consortium name="EnsemblPlants"/>
        </authorList>
    </citation>
    <scope>IDENTIFICATION</scope>
    <source>
        <strain evidence="2">cv. Jemalong A17</strain>
    </source>
</reference>
<dbReference type="InterPro" id="IPR035979">
    <property type="entry name" value="RBD_domain_sf"/>
</dbReference>